<keyword evidence="2" id="KW-0378">Hydrolase</keyword>
<dbReference type="RefSeq" id="WP_344660385.1">
    <property type="nucleotide sequence ID" value="NZ_BAAAQM010000040.1"/>
</dbReference>
<accession>A0ABN2SKR2</accession>
<dbReference type="InterPro" id="IPR031100">
    <property type="entry name" value="LOG_fam"/>
</dbReference>
<dbReference type="Proteomes" id="UP001499854">
    <property type="component" value="Unassembled WGS sequence"/>
</dbReference>
<dbReference type="Pfam" id="PF03641">
    <property type="entry name" value="Lysine_decarbox"/>
    <property type="match status" value="1"/>
</dbReference>
<name>A0ABN2SKR2_9ACTN</name>
<sequence length="187" mass="19945">MPTVGVFCGSNVGIGDRHLRQAASVGREAALRGYSVIVGGGLVSCMGAVAEAARHCGAHVDVIVPRVIMERSCLDDLPDDALVTDDIWEWKREIGRRADAFLVLPGGLGTLTELLEVWSGRTLGTHYKPIAVVDAEGVFAPLRDFVVRLVDLGFSRTASMNVLSWAASAAEAFDHLERHPAAEQPAG</sequence>
<comment type="caution">
    <text evidence="3">The sequence shown here is derived from an EMBL/GenBank/DDBJ whole genome shotgun (WGS) entry which is preliminary data.</text>
</comment>
<comment type="catalytic activity">
    <reaction evidence="2">
        <text>9-ribosyl-trans-zeatin 5'-phosphate + H2O = trans-zeatin + D-ribose 5-phosphate</text>
        <dbReference type="Rhea" id="RHEA:48564"/>
        <dbReference type="ChEBI" id="CHEBI:15377"/>
        <dbReference type="ChEBI" id="CHEBI:16522"/>
        <dbReference type="ChEBI" id="CHEBI:78346"/>
        <dbReference type="ChEBI" id="CHEBI:87947"/>
        <dbReference type="EC" id="3.2.2.n1"/>
    </reaction>
</comment>
<keyword evidence="2" id="KW-0203">Cytokinin biosynthesis</keyword>
<dbReference type="EC" id="3.2.2.n1" evidence="2"/>
<comment type="catalytic activity">
    <reaction evidence="2">
        <text>N(6)-(dimethylallyl)adenosine 5'-phosphate + H2O = N(6)-dimethylallyladenine + D-ribose 5-phosphate</text>
        <dbReference type="Rhea" id="RHEA:48560"/>
        <dbReference type="ChEBI" id="CHEBI:15377"/>
        <dbReference type="ChEBI" id="CHEBI:17660"/>
        <dbReference type="ChEBI" id="CHEBI:57526"/>
        <dbReference type="ChEBI" id="CHEBI:78346"/>
        <dbReference type="EC" id="3.2.2.n1"/>
    </reaction>
</comment>
<dbReference type="SUPFAM" id="SSF102405">
    <property type="entry name" value="MCP/YpsA-like"/>
    <property type="match status" value="1"/>
</dbReference>
<dbReference type="InterPro" id="IPR005269">
    <property type="entry name" value="LOG"/>
</dbReference>
<dbReference type="PANTHER" id="PTHR31223">
    <property type="entry name" value="LOG FAMILY PROTEIN YJL055W"/>
    <property type="match status" value="1"/>
</dbReference>
<gene>
    <name evidence="3" type="ORF">GCM10009838_58710</name>
</gene>
<evidence type="ECO:0000256" key="2">
    <source>
        <dbReference type="RuleBase" id="RU363015"/>
    </source>
</evidence>
<evidence type="ECO:0000313" key="3">
    <source>
        <dbReference type="EMBL" id="GAA1988159.1"/>
    </source>
</evidence>
<dbReference type="EMBL" id="BAAAQM010000040">
    <property type="protein sequence ID" value="GAA1988159.1"/>
    <property type="molecule type" value="Genomic_DNA"/>
</dbReference>
<evidence type="ECO:0000313" key="4">
    <source>
        <dbReference type="Proteomes" id="UP001499854"/>
    </source>
</evidence>
<keyword evidence="4" id="KW-1185">Reference proteome</keyword>
<protein>
    <recommendedName>
        <fullName evidence="2">Cytokinin riboside 5'-monophosphate phosphoribohydrolase</fullName>
        <ecNumber evidence="2">3.2.2.n1</ecNumber>
    </recommendedName>
</protein>
<organism evidence="3 4">
    <name type="scientific">Catenulispora subtropica</name>
    <dbReference type="NCBI Taxonomy" id="450798"/>
    <lineage>
        <taxon>Bacteria</taxon>
        <taxon>Bacillati</taxon>
        <taxon>Actinomycetota</taxon>
        <taxon>Actinomycetes</taxon>
        <taxon>Catenulisporales</taxon>
        <taxon>Catenulisporaceae</taxon>
        <taxon>Catenulispora</taxon>
    </lineage>
</organism>
<dbReference type="NCBIfam" id="TIGR00730">
    <property type="entry name" value="Rossman fold protein, TIGR00730 family"/>
    <property type="match status" value="1"/>
</dbReference>
<dbReference type="Gene3D" id="3.40.50.450">
    <property type="match status" value="1"/>
</dbReference>
<proteinExistence type="inferred from homology"/>
<comment type="similarity">
    <text evidence="1 2">Belongs to the LOG family.</text>
</comment>
<reference evidence="3 4" key="1">
    <citation type="journal article" date="2019" name="Int. J. Syst. Evol. Microbiol.">
        <title>The Global Catalogue of Microorganisms (GCM) 10K type strain sequencing project: providing services to taxonomists for standard genome sequencing and annotation.</title>
        <authorList>
            <consortium name="The Broad Institute Genomics Platform"/>
            <consortium name="The Broad Institute Genome Sequencing Center for Infectious Disease"/>
            <person name="Wu L."/>
            <person name="Ma J."/>
        </authorList>
    </citation>
    <scope>NUCLEOTIDE SEQUENCE [LARGE SCALE GENOMIC DNA]</scope>
    <source>
        <strain evidence="3 4">JCM 16013</strain>
    </source>
</reference>
<dbReference type="PANTHER" id="PTHR31223:SF70">
    <property type="entry name" value="LOG FAMILY PROTEIN YJL055W"/>
    <property type="match status" value="1"/>
</dbReference>
<evidence type="ECO:0000256" key="1">
    <source>
        <dbReference type="ARBA" id="ARBA00006763"/>
    </source>
</evidence>